<dbReference type="PANTHER" id="PTHR46382:SF1">
    <property type="entry name" value="PHOSPHATIDATE CYTIDYLYLTRANSFERASE"/>
    <property type="match status" value="1"/>
</dbReference>
<evidence type="ECO:0000256" key="2">
    <source>
        <dbReference type="ARBA" id="ARBA00004651"/>
    </source>
</evidence>
<evidence type="ECO:0000313" key="21">
    <source>
        <dbReference type="Proteomes" id="UP001626537"/>
    </source>
</evidence>
<evidence type="ECO:0000256" key="12">
    <source>
        <dbReference type="ARBA" id="ARBA00022695"/>
    </source>
</evidence>
<dbReference type="EMBL" id="CP136864">
    <property type="protein sequence ID" value="WOJ93576.1"/>
    <property type="molecule type" value="Genomic_DNA"/>
</dbReference>
<feature type="transmembrane region" description="Helical" evidence="19">
    <location>
        <begin position="143"/>
        <end position="163"/>
    </location>
</feature>
<comment type="subcellular location">
    <subcellularLocation>
        <location evidence="2">Cell membrane</location>
        <topology evidence="2">Multi-pass membrane protein</topology>
    </subcellularLocation>
</comment>
<keyword evidence="10 18" id="KW-0808">Transferase</keyword>
<evidence type="ECO:0000313" key="20">
    <source>
        <dbReference type="EMBL" id="WOJ93576.1"/>
    </source>
</evidence>
<name>A0ABZ0I3F1_9GAMM</name>
<keyword evidence="15 19" id="KW-0472">Membrane</keyword>
<dbReference type="GO" id="GO:0004605">
    <property type="term" value="F:phosphatidate cytidylyltransferase activity"/>
    <property type="evidence" value="ECO:0007669"/>
    <property type="project" value="UniProtKB-EC"/>
</dbReference>
<evidence type="ECO:0000256" key="15">
    <source>
        <dbReference type="ARBA" id="ARBA00023136"/>
    </source>
</evidence>
<comment type="catalytic activity">
    <reaction evidence="1 18">
        <text>a 1,2-diacyl-sn-glycero-3-phosphate + CTP + H(+) = a CDP-1,2-diacyl-sn-glycerol + diphosphate</text>
        <dbReference type="Rhea" id="RHEA:16229"/>
        <dbReference type="ChEBI" id="CHEBI:15378"/>
        <dbReference type="ChEBI" id="CHEBI:33019"/>
        <dbReference type="ChEBI" id="CHEBI:37563"/>
        <dbReference type="ChEBI" id="CHEBI:58332"/>
        <dbReference type="ChEBI" id="CHEBI:58608"/>
        <dbReference type="EC" id="2.7.7.41"/>
    </reaction>
</comment>
<evidence type="ECO:0000256" key="8">
    <source>
        <dbReference type="ARBA" id="ARBA00022475"/>
    </source>
</evidence>
<keyword evidence="12 18" id="KW-0548">Nucleotidyltransferase</keyword>
<comment type="pathway">
    <text evidence="3 18">Phospholipid metabolism; CDP-diacylglycerol biosynthesis; CDP-diacylglycerol from sn-glycerol 3-phosphate: step 3/3.</text>
</comment>
<organism evidence="20 21">
    <name type="scientific">Congregibacter variabilis</name>
    <dbReference type="NCBI Taxonomy" id="3081200"/>
    <lineage>
        <taxon>Bacteria</taxon>
        <taxon>Pseudomonadati</taxon>
        <taxon>Pseudomonadota</taxon>
        <taxon>Gammaproteobacteria</taxon>
        <taxon>Cellvibrionales</taxon>
        <taxon>Halieaceae</taxon>
        <taxon>Congregibacter</taxon>
    </lineage>
</organism>
<dbReference type="Proteomes" id="UP001626537">
    <property type="component" value="Chromosome"/>
</dbReference>
<evidence type="ECO:0000256" key="18">
    <source>
        <dbReference type="RuleBase" id="RU003938"/>
    </source>
</evidence>
<feature type="transmembrane region" description="Helical" evidence="19">
    <location>
        <begin position="184"/>
        <end position="203"/>
    </location>
</feature>
<keyword evidence="17" id="KW-1208">Phospholipid metabolism</keyword>
<protein>
    <recommendedName>
        <fullName evidence="7 18">Phosphatidate cytidylyltransferase</fullName>
        <ecNumber evidence="6 18">2.7.7.41</ecNumber>
    </recommendedName>
</protein>
<gene>
    <name evidence="20" type="ORF">R0135_00050</name>
</gene>
<accession>A0ABZ0I3F1</accession>
<evidence type="ECO:0000256" key="10">
    <source>
        <dbReference type="ARBA" id="ARBA00022679"/>
    </source>
</evidence>
<evidence type="ECO:0000256" key="7">
    <source>
        <dbReference type="ARBA" id="ARBA00019373"/>
    </source>
</evidence>
<sequence length="278" mass="29746">MLKQRVLTAVPMAGLFLAGAYWLPTWALAAIFVVIIALGAWEWAQLAGLTHTRSKALYVILVVSCAFALYRYAGDGSDFSPELVQPVVGLACLWWCFALLWVKSYPASAGLWNSRLGRSFMGVLILVPAWFAAVYLLNIEARSAVMVVLVLIVAAADIGAYFTGKSFGRHALSPQVSPGKTWEGFWGGVLAVAILSVLIWSLLPERFDHLSLTAILVVALVTAFASVLGDLTVSMVKRVGGVKDSSSMLPGHGGLLDRLDSLCAATPTFALGLLMVGF</sequence>
<keyword evidence="9" id="KW-0444">Lipid biosynthesis</keyword>
<evidence type="ECO:0000256" key="19">
    <source>
        <dbReference type="SAM" id="Phobius"/>
    </source>
</evidence>
<evidence type="ECO:0000256" key="9">
    <source>
        <dbReference type="ARBA" id="ARBA00022516"/>
    </source>
</evidence>
<keyword evidence="13 19" id="KW-1133">Transmembrane helix</keyword>
<evidence type="ECO:0000256" key="11">
    <source>
        <dbReference type="ARBA" id="ARBA00022692"/>
    </source>
</evidence>
<feature type="transmembrane region" description="Helical" evidence="19">
    <location>
        <begin position="56"/>
        <end position="73"/>
    </location>
</feature>
<dbReference type="RefSeq" id="WP_407348221.1">
    <property type="nucleotide sequence ID" value="NZ_CP136864.1"/>
</dbReference>
<evidence type="ECO:0000256" key="3">
    <source>
        <dbReference type="ARBA" id="ARBA00005119"/>
    </source>
</evidence>
<evidence type="ECO:0000256" key="17">
    <source>
        <dbReference type="ARBA" id="ARBA00023264"/>
    </source>
</evidence>
<keyword evidence="21" id="KW-1185">Reference proteome</keyword>
<evidence type="ECO:0000256" key="6">
    <source>
        <dbReference type="ARBA" id="ARBA00012487"/>
    </source>
</evidence>
<evidence type="ECO:0000256" key="16">
    <source>
        <dbReference type="ARBA" id="ARBA00023209"/>
    </source>
</evidence>
<comment type="pathway">
    <text evidence="4">Lipid metabolism.</text>
</comment>
<feature type="transmembrane region" description="Helical" evidence="19">
    <location>
        <begin position="85"/>
        <end position="104"/>
    </location>
</feature>
<feature type="transmembrane region" description="Helical" evidence="19">
    <location>
        <begin position="209"/>
        <end position="228"/>
    </location>
</feature>
<dbReference type="InterPro" id="IPR000374">
    <property type="entry name" value="PC_trans"/>
</dbReference>
<keyword evidence="16" id="KW-0594">Phospholipid biosynthesis</keyword>
<evidence type="ECO:0000256" key="4">
    <source>
        <dbReference type="ARBA" id="ARBA00005189"/>
    </source>
</evidence>
<dbReference type="Pfam" id="PF01148">
    <property type="entry name" value="CTP_transf_1"/>
    <property type="match status" value="1"/>
</dbReference>
<keyword evidence="14" id="KW-0443">Lipid metabolism</keyword>
<evidence type="ECO:0000256" key="13">
    <source>
        <dbReference type="ARBA" id="ARBA00022989"/>
    </source>
</evidence>
<proteinExistence type="inferred from homology"/>
<comment type="similarity">
    <text evidence="5 18">Belongs to the CDS family.</text>
</comment>
<keyword evidence="11 18" id="KW-0812">Transmembrane</keyword>
<evidence type="ECO:0000256" key="14">
    <source>
        <dbReference type="ARBA" id="ARBA00023098"/>
    </source>
</evidence>
<reference evidence="20 21" key="1">
    <citation type="submission" date="2023-10" db="EMBL/GenBank/DDBJ databases">
        <title>Two novel species belonging to the OM43/NOR5 clade.</title>
        <authorList>
            <person name="Park M."/>
        </authorList>
    </citation>
    <scope>NUCLEOTIDE SEQUENCE [LARGE SCALE GENOMIC DNA]</scope>
    <source>
        <strain evidence="20 21">IMCC43200</strain>
    </source>
</reference>
<evidence type="ECO:0000256" key="1">
    <source>
        <dbReference type="ARBA" id="ARBA00001698"/>
    </source>
</evidence>
<keyword evidence="8" id="KW-1003">Cell membrane</keyword>
<dbReference type="PROSITE" id="PS01315">
    <property type="entry name" value="CDS"/>
    <property type="match status" value="1"/>
</dbReference>
<dbReference type="EC" id="2.7.7.41" evidence="6 18"/>
<evidence type="ECO:0000256" key="5">
    <source>
        <dbReference type="ARBA" id="ARBA00010185"/>
    </source>
</evidence>
<feature type="transmembrane region" description="Helical" evidence="19">
    <location>
        <begin position="20"/>
        <end position="44"/>
    </location>
</feature>
<dbReference type="PANTHER" id="PTHR46382">
    <property type="entry name" value="PHOSPHATIDATE CYTIDYLYLTRANSFERASE"/>
    <property type="match status" value="1"/>
</dbReference>
<feature type="transmembrane region" description="Helical" evidence="19">
    <location>
        <begin position="116"/>
        <end position="137"/>
    </location>
</feature>